<feature type="transmembrane region" description="Helical" evidence="1">
    <location>
        <begin position="21"/>
        <end position="44"/>
    </location>
</feature>
<dbReference type="Proteomes" id="UP001529510">
    <property type="component" value="Unassembled WGS sequence"/>
</dbReference>
<protein>
    <submittedName>
        <fullName evidence="2">Uncharacterized protein</fullName>
    </submittedName>
</protein>
<feature type="non-terminal residue" evidence="2">
    <location>
        <position position="1"/>
    </location>
</feature>
<evidence type="ECO:0000313" key="2">
    <source>
        <dbReference type="EMBL" id="KAL0149342.1"/>
    </source>
</evidence>
<accession>A0ABD0MH13</accession>
<reference evidence="2 3" key="1">
    <citation type="submission" date="2024-05" db="EMBL/GenBank/DDBJ databases">
        <title>Genome sequencing and assembly of Indian major carp, Cirrhinus mrigala (Hamilton, 1822).</title>
        <authorList>
            <person name="Mohindra V."/>
            <person name="Chowdhury L.M."/>
            <person name="Lal K."/>
            <person name="Jena J.K."/>
        </authorList>
    </citation>
    <scope>NUCLEOTIDE SEQUENCE [LARGE SCALE GENOMIC DNA]</scope>
    <source>
        <strain evidence="2">CM1030</strain>
        <tissue evidence="2">Blood</tissue>
    </source>
</reference>
<sequence>ALVRCVSARGASASASASASAIASAIAIAIAIAIASAIIGISFLSSGNNLILIYNHTDKSRTSFE</sequence>
<proteinExistence type="predicted"/>
<feature type="non-terminal residue" evidence="2">
    <location>
        <position position="65"/>
    </location>
</feature>
<gene>
    <name evidence="2" type="ORF">M9458_055380</name>
</gene>
<keyword evidence="1" id="KW-1133">Transmembrane helix</keyword>
<evidence type="ECO:0000313" key="3">
    <source>
        <dbReference type="Proteomes" id="UP001529510"/>
    </source>
</evidence>
<dbReference type="EMBL" id="JAMKFB020000477">
    <property type="protein sequence ID" value="KAL0149342.1"/>
    <property type="molecule type" value="Genomic_DNA"/>
</dbReference>
<evidence type="ECO:0000256" key="1">
    <source>
        <dbReference type="SAM" id="Phobius"/>
    </source>
</evidence>
<dbReference type="AlphaFoldDB" id="A0ABD0MH13"/>
<name>A0ABD0MH13_CIRMR</name>
<organism evidence="2 3">
    <name type="scientific">Cirrhinus mrigala</name>
    <name type="common">Mrigala</name>
    <dbReference type="NCBI Taxonomy" id="683832"/>
    <lineage>
        <taxon>Eukaryota</taxon>
        <taxon>Metazoa</taxon>
        <taxon>Chordata</taxon>
        <taxon>Craniata</taxon>
        <taxon>Vertebrata</taxon>
        <taxon>Euteleostomi</taxon>
        <taxon>Actinopterygii</taxon>
        <taxon>Neopterygii</taxon>
        <taxon>Teleostei</taxon>
        <taxon>Ostariophysi</taxon>
        <taxon>Cypriniformes</taxon>
        <taxon>Cyprinidae</taxon>
        <taxon>Labeoninae</taxon>
        <taxon>Labeonini</taxon>
        <taxon>Cirrhinus</taxon>
    </lineage>
</organism>
<keyword evidence="1" id="KW-0812">Transmembrane</keyword>
<keyword evidence="1" id="KW-0472">Membrane</keyword>
<keyword evidence="3" id="KW-1185">Reference proteome</keyword>
<comment type="caution">
    <text evidence="2">The sequence shown here is derived from an EMBL/GenBank/DDBJ whole genome shotgun (WGS) entry which is preliminary data.</text>
</comment>